<gene>
    <name evidence="1" type="ORF">APZ42_003931</name>
</gene>
<reference evidence="1 2" key="1">
    <citation type="submission" date="2016-03" db="EMBL/GenBank/DDBJ databases">
        <title>EvidentialGene: Evidence-directed Construction of Genes on Genomes.</title>
        <authorList>
            <person name="Gilbert D.G."/>
            <person name="Choi J.-H."/>
            <person name="Mockaitis K."/>
            <person name="Colbourne J."/>
            <person name="Pfrender M."/>
        </authorList>
    </citation>
    <scope>NUCLEOTIDE SEQUENCE [LARGE SCALE GENOMIC DNA]</scope>
    <source>
        <strain evidence="1 2">Xinb3</strain>
        <tissue evidence="1">Complete organism</tissue>
    </source>
</reference>
<protein>
    <submittedName>
        <fullName evidence="1">Uncharacterized protein</fullName>
    </submittedName>
</protein>
<evidence type="ECO:0000313" key="1">
    <source>
        <dbReference type="EMBL" id="KZR99976.1"/>
    </source>
</evidence>
<dbReference type="AlphaFoldDB" id="A0A164HCI9"/>
<sequence length="42" mass="5166">MWTTHFFFSSRMKFMFGHHETIAKWINSFIFHFNLKLCGIIL</sequence>
<keyword evidence="2" id="KW-1185">Reference proteome</keyword>
<evidence type="ECO:0000313" key="2">
    <source>
        <dbReference type="Proteomes" id="UP000076858"/>
    </source>
</evidence>
<organism evidence="1 2">
    <name type="scientific">Daphnia magna</name>
    <dbReference type="NCBI Taxonomy" id="35525"/>
    <lineage>
        <taxon>Eukaryota</taxon>
        <taxon>Metazoa</taxon>
        <taxon>Ecdysozoa</taxon>
        <taxon>Arthropoda</taxon>
        <taxon>Crustacea</taxon>
        <taxon>Branchiopoda</taxon>
        <taxon>Diplostraca</taxon>
        <taxon>Cladocera</taxon>
        <taxon>Anomopoda</taxon>
        <taxon>Daphniidae</taxon>
        <taxon>Daphnia</taxon>
    </lineage>
</organism>
<proteinExistence type="predicted"/>
<accession>A0A164HCI9</accession>
<dbReference type="EMBL" id="LRGB01012085">
    <property type="protein sequence ID" value="KZR99976.1"/>
    <property type="molecule type" value="Genomic_DNA"/>
</dbReference>
<dbReference type="Proteomes" id="UP000076858">
    <property type="component" value="Unassembled WGS sequence"/>
</dbReference>
<comment type="caution">
    <text evidence="1">The sequence shown here is derived from an EMBL/GenBank/DDBJ whole genome shotgun (WGS) entry which is preliminary data.</text>
</comment>
<name>A0A164HCI9_9CRUS</name>